<evidence type="ECO:0000256" key="1">
    <source>
        <dbReference type="SAM" id="MobiDB-lite"/>
    </source>
</evidence>
<protein>
    <submittedName>
        <fullName evidence="2">Uncharacterized protein</fullName>
    </submittedName>
</protein>
<sequence length="41" mass="4442">MRMSRSNTSKNHISGCKSQGLGDVEPSKMAQTIILSSCNPF</sequence>
<feature type="region of interest" description="Disordered" evidence="1">
    <location>
        <begin position="1"/>
        <end position="23"/>
    </location>
</feature>
<accession>A0A2P2QM73</accession>
<dbReference type="AlphaFoldDB" id="A0A2P2QM73"/>
<proteinExistence type="predicted"/>
<feature type="compositionally biased region" description="Polar residues" evidence="1">
    <location>
        <begin position="1"/>
        <end position="12"/>
    </location>
</feature>
<name>A0A2P2QM73_RHIMU</name>
<organism evidence="2">
    <name type="scientific">Rhizophora mucronata</name>
    <name type="common">Asiatic mangrove</name>
    <dbReference type="NCBI Taxonomy" id="61149"/>
    <lineage>
        <taxon>Eukaryota</taxon>
        <taxon>Viridiplantae</taxon>
        <taxon>Streptophyta</taxon>
        <taxon>Embryophyta</taxon>
        <taxon>Tracheophyta</taxon>
        <taxon>Spermatophyta</taxon>
        <taxon>Magnoliopsida</taxon>
        <taxon>eudicotyledons</taxon>
        <taxon>Gunneridae</taxon>
        <taxon>Pentapetalae</taxon>
        <taxon>rosids</taxon>
        <taxon>fabids</taxon>
        <taxon>Malpighiales</taxon>
        <taxon>Rhizophoraceae</taxon>
        <taxon>Rhizophora</taxon>
    </lineage>
</organism>
<dbReference type="EMBL" id="GGEC01087580">
    <property type="protein sequence ID" value="MBX68064.1"/>
    <property type="molecule type" value="Transcribed_RNA"/>
</dbReference>
<reference evidence="2" key="1">
    <citation type="submission" date="2018-02" db="EMBL/GenBank/DDBJ databases">
        <title>Rhizophora mucronata_Transcriptome.</title>
        <authorList>
            <person name="Meera S.P."/>
            <person name="Sreeshan A."/>
            <person name="Augustine A."/>
        </authorList>
    </citation>
    <scope>NUCLEOTIDE SEQUENCE</scope>
    <source>
        <tissue evidence="2">Leaf</tissue>
    </source>
</reference>
<evidence type="ECO:0000313" key="2">
    <source>
        <dbReference type="EMBL" id="MBX68064.1"/>
    </source>
</evidence>